<dbReference type="InterPro" id="IPR035906">
    <property type="entry name" value="MetI-like_sf"/>
</dbReference>
<keyword evidence="3 9" id="KW-0813">Transport</keyword>
<gene>
    <name evidence="12" type="primary">modB</name>
    <name evidence="12" type="ORF">G9U51_07230</name>
</gene>
<keyword evidence="6 9" id="KW-0812">Transmembrane</keyword>
<keyword evidence="7 9" id="KW-1133">Transmembrane helix</keyword>
<dbReference type="PANTHER" id="PTHR30183:SF3">
    <property type="entry name" value="MOLYBDENUM TRANSPORT SYSTEM PERMEASE PROTEIN MODB"/>
    <property type="match status" value="1"/>
</dbReference>
<organism evidence="12 13">
    <name type="scientific">Metallococcus carri</name>
    <dbReference type="NCBI Taxonomy" id="1656884"/>
    <lineage>
        <taxon>Bacteria</taxon>
        <taxon>Bacillati</taxon>
        <taxon>Actinomycetota</taxon>
        <taxon>Actinomycetes</taxon>
        <taxon>Micrococcales</taxon>
        <taxon>Dermacoccaceae</taxon>
        <taxon>Metallococcus</taxon>
    </lineage>
</organism>
<protein>
    <recommendedName>
        <fullName evidence="10">Molybdenum transport system permease</fullName>
    </recommendedName>
</protein>
<keyword evidence="13" id="KW-1185">Reference proteome</keyword>
<dbReference type="InterPro" id="IPR000515">
    <property type="entry name" value="MetI-like"/>
</dbReference>
<dbReference type="PROSITE" id="PS50928">
    <property type="entry name" value="ABC_TM1"/>
    <property type="match status" value="1"/>
</dbReference>
<feature type="transmembrane region" description="Helical" evidence="9">
    <location>
        <begin position="235"/>
        <end position="254"/>
    </location>
</feature>
<feature type="transmembrane region" description="Helical" evidence="9">
    <location>
        <begin position="90"/>
        <end position="112"/>
    </location>
</feature>
<comment type="function">
    <text evidence="10">Part of the binding-protein-dependent transport system for molybdenum; probably responsible for the translocation of the substrate across the membrane.</text>
</comment>
<sequence length="260" mass="27222">MSVRASAVRSPLVIPAAVAVAILVVPLAALLVRLDWASLPADLRTAGAAEALWLSLRTTLVTTLLCVALGTPLAWLLARAESRWASLLRALVTVPLVLPPVVGGVALLLTWGRLGLIGGPLDSWGITLPYNWIRVVIAETFVSLPFYVLAVEGAMAALDRRYDDIAATLGASPARTFRTVAVPLVLPGIASGATLAWARALGEFGATITFAGSFPGMTQTAPLAVYQALDVDQNAATALASVMLVVCVAVLALLRGRWLR</sequence>
<evidence type="ECO:0000256" key="6">
    <source>
        <dbReference type="ARBA" id="ARBA00022692"/>
    </source>
</evidence>
<evidence type="ECO:0000256" key="4">
    <source>
        <dbReference type="ARBA" id="ARBA00022475"/>
    </source>
</evidence>
<dbReference type="Pfam" id="PF00528">
    <property type="entry name" value="BPD_transp_1"/>
    <property type="match status" value="1"/>
</dbReference>
<dbReference type="NCBIfam" id="TIGR02141">
    <property type="entry name" value="modB_ABC"/>
    <property type="match status" value="1"/>
</dbReference>
<evidence type="ECO:0000256" key="5">
    <source>
        <dbReference type="ARBA" id="ARBA00022505"/>
    </source>
</evidence>
<keyword evidence="5 10" id="KW-0500">Molybdenum</keyword>
<evidence type="ECO:0000256" key="10">
    <source>
        <dbReference type="RuleBase" id="RU365097"/>
    </source>
</evidence>
<accession>A0A967B6H0</accession>
<evidence type="ECO:0000256" key="7">
    <source>
        <dbReference type="ARBA" id="ARBA00022989"/>
    </source>
</evidence>
<proteinExistence type="inferred from homology"/>
<feature type="transmembrane region" description="Helical" evidence="9">
    <location>
        <begin position="132"/>
        <end position="158"/>
    </location>
</feature>
<evidence type="ECO:0000256" key="8">
    <source>
        <dbReference type="ARBA" id="ARBA00023136"/>
    </source>
</evidence>
<dbReference type="CDD" id="cd06261">
    <property type="entry name" value="TM_PBP2"/>
    <property type="match status" value="1"/>
</dbReference>
<evidence type="ECO:0000259" key="11">
    <source>
        <dbReference type="PROSITE" id="PS50928"/>
    </source>
</evidence>
<dbReference type="GO" id="GO:0015098">
    <property type="term" value="F:molybdate ion transmembrane transporter activity"/>
    <property type="evidence" value="ECO:0007669"/>
    <property type="project" value="UniProtKB-UniRule"/>
</dbReference>
<evidence type="ECO:0000256" key="3">
    <source>
        <dbReference type="ARBA" id="ARBA00022448"/>
    </source>
</evidence>
<dbReference type="GO" id="GO:0005886">
    <property type="term" value="C:plasma membrane"/>
    <property type="evidence" value="ECO:0007669"/>
    <property type="project" value="UniProtKB-SubCell"/>
</dbReference>
<name>A0A967B6H0_9MICO</name>
<dbReference type="NCBIfam" id="TIGR01581">
    <property type="entry name" value="Mo_ABC_porter"/>
    <property type="match status" value="1"/>
</dbReference>
<dbReference type="EMBL" id="JAAOIV010000004">
    <property type="protein sequence ID" value="NHN55571.1"/>
    <property type="molecule type" value="Genomic_DNA"/>
</dbReference>
<dbReference type="AlphaFoldDB" id="A0A967B6H0"/>
<evidence type="ECO:0000256" key="9">
    <source>
        <dbReference type="RuleBase" id="RU363032"/>
    </source>
</evidence>
<evidence type="ECO:0000313" key="13">
    <source>
        <dbReference type="Proteomes" id="UP000744769"/>
    </source>
</evidence>
<evidence type="ECO:0000256" key="2">
    <source>
        <dbReference type="ARBA" id="ARBA00007069"/>
    </source>
</evidence>
<dbReference type="InterPro" id="IPR011867">
    <property type="entry name" value="ModB_ABC"/>
</dbReference>
<dbReference type="SUPFAM" id="SSF161098">
    <property type="entry name" value="MetI-like"/>
    <property type="match status" value="1"/>
</dbReference>
<dbReference type="Proteomes" id="UP000744769">
    <property type="component" value="Unassembled WGS sequence"/>
</dbReference>
<keyword evidence="8 9" id="KW-0472">Membrane</keyword>
<reference evidence="12" key="1">
    <citation type="submission" date="2020-03" db="EMBL/GenBank/DDBJ databases">
        <title>Draft sequencing of Calidifontibacter sp. DB0510.</title>
        <authorList>
            <person name="Kim D.-U."/>
        </authorList>
    </citation>
    <scope>NUCLEOTIDE SEQUENCE</scope>
    <source>
        <strain evidence="12">DB0510</strain>
    </source>
</reference>
<feature type="transmembrane region" description="Helical" evidence="9">
    <location>
        <begin position="179"/>
        <end position="198"/>
    </location>
</feature>
<feature type="transmembrane region" description="Helical" evidence="9">
    <location>
        <begin position="52"/>
        <end position="78"/>
    </location>
</feature>
<comment type="similarity">
    <text evidence="2 10">Belongs to the binding-protein-dependent transport system permease family. CysTW subfamily.</text>
</comment>
<feature type="transmembrane region" description="Helical" evidence="9">
    <location>
        <begin position="12"/>
        <end position="32"/>
    </location>
</feature>
<comment type="caution">
    <text evidence="12">The sequence shown here is derived from an EMBL/GenBank/DDBJ whole genome shotgun (WGS) entry which is preliminary data.</text>
</comment>
<dbReference type="PANTHER" id="PTHR30183">
    <property type="entry name" value="MOLYBDENUM TRANSPORT SYSTEM PERMEASE PROTEIN MODB"/>
    <property type="match status" value="1"/>
</dbReference>
<dbReference type="InterPro" id="IPR006469">
    <property type="entry name" value="NifC_ABC_porter"/>
</dbReference>
<feature type="domain" description="ABC transmembrane type-1" evidence="11">
    <location>
        <begin position="52"/>
        <end position="254"/>
    </location>
</feature>
<keyword evidence="4 10" id="KW-1003">Cell membrane</keyword>
<comment type="subcellular location">
    <subcellularLocation>
        <location evidence="1 9">Cell membrane</location>
        <topology evidence="1 9">Multi-pass membrane protein</topology>
    </subcellularLocation>
</comment>
<evidence type="ECO:0000256" key="1">
    <source>
        <dbReference type="ARBA" id="ARBA00004651"/>
    </source>
</evidence>
<evidence type="ECO:0000313" key="12">
    <source>
        <dbReference type="EMBL" id="NHN55571.1"/>
    </source>
</evidence>
<dbReference type="Gene3D" id="1.10.3720.10">
    <property type="entry name" value="MetI-like"/>
    <property type="match status" value="1"/>
</dbReference>